<organism evidence="1 2">
    <name type="scientific">Candidatus Enterococcus ikei</name>
    <dbReference type="NCBI Taxonomy" id="2815326"/>
    <lineage>
        <taxon>Bacteria</taxon>
        <taxon>Bacillati</taxon>
        <taxon>Bacillota</taxon>
        <taxon>Bacilli</taxon>
        <taxon>Lactobacillales</taxon>
        <taxon>Enterococcaceae</taxon>
        <taxon>Enterococcus</taxon>
    </lineage>
</organism>
<dbReference type="Proteomes" id="UP000664632">
    <property type="component" value="Unassembled WGS sequence"/>
</dbReference>
<sequence length="55" mass="6317">MFKARITSQSDYDTLNKEIETVKNEELKVTITEKLILMKAMIDTQGQISALTQQQ</sequence>
<keyword evidence="2" id="KW-1185">Reference proteome</keyword>
<gene>
    <name evidence="1" type="ORF">JZO69_16510</name>
</gene>
<proteinExistence type="predicted"/>
<dbReference type="EMBL" id="JAFLWD010000071">
    <property type="protein sequence ID" value="MBO0441968.1"/>
    <property type="molecule type" value="Genomic_DNA"/>
</dbReference>
<accession>A0ABS3H497</accession>
<evidence type="ECO:0000313" key="2">
    <source>
        <dbReference type="Proteomes" id="UP000664632"/>
    </source>
</evidence>
<name>A0ABS3H497_9ENTE</name>
<dbReference type="RefSeq" id="WP_207113901.1">
    <property type="nucleotide sequence ID" value="NZ_JAFLWD010000071.1"/>
</dbReference>
<comment type="caution">
    <text evidence="1">The sequence shown here is derived from an EMBL/GenBank/DDBJ whole genome shotgun (WGS) entry which is preliminary data.</text>
</comment>
<reference evidence="1 2" key="1">
    <citation type="submission" date="2021-03" db="EMBL/GenBank/DDBJ databases">
        <title>Enterococcal diversity collection.</title>
        <authorList>
            <person name="Gilmore M.S."/>
            <person name="Schwartzman J."/>
            <person name="Van Tyne D."/>
            <person name="Martin M."/>
            <person name="Earl A.M."/>
            <person name="Manson A.L."/>
            <person name="Straub T."/>
            <person name="Salamzade R."/>
            <person name="Saavedra J."/>
            <person name="Lebreton F."/>
            <person name="Prichula J."/>
            <person name="Schaufler K."/>
            <person name="Gaca A."/>
            <person name="Sgardioli B."/>
            <person name="Wagenaar J."/>
            <person name="Strong T."/>
        </authorList>
    </citation>
    <scope>NUCLEOTIDE SEQUENCE [LARGE SCALE GENOMIC DNA]</scope>
    <source>
        <strain evidence="1 2">DIV0869a</strain>
    </source>
</reference>
<protein>
    <submittedName>
        <fullName evidence="1">Uncharacterized protein</fullName>
    </submittedName>
</protein>
<evidence type="ECO:0000313" key="1">
    <source>
        <dbReference type="EMBL" id="MBO0441968.1"/>
    </source>
</evidence>